<dbReference type="FunFam" id="3.40.50.80:FF:000013">
    <property type="entry name" value="Ferredoxin--NADP(+) reductase"/>
    <property type="match status" value="1"/>
</dbReference>
<evidence type="ECO:0000256" key="11">
    <source>
        <dbReference type="ARBA" id="ARBA00029856"/>
    </source>
</evidence>
<dbReference type="PRINTS" id="PR00371">
    <property type="entry name" value="FPNCR"/>
</dbReference>
<comment type="catalytic activity">
    <reaction evidence="14">
        <text>reduced [flavodoxin] + NADP(+) = oxidized [flavodoxin] + NADPH + 2 H(+)</text>
        <dbReference type="Rhea" id="RHEA:50756"/>
        <dbReference type="Rhea" id="RHEA-COMP:10622"/>
        <dbReference type="Rhea" id="RHEA-COMP:10623"/>
        <dbReference type="ChEBI" id="CHEBI:15378"/>
        <dbReference type="ChEBI" id="CHEBI:57618"/>
        <dbReference type="ChEBI" id="CHEBI:57783"/>
        <dbReference type="ChEBI" id="CHEBI:58210"/>
        <dbReference type="ChEBI" id="CHEBI:58349"/>
        <dbReference type="EC" id="1.19.1.1"/>
    </reaction>
</comment>
<dbReference type="AlphaFoldDB" id="A0A2U8I4B2"/>
<dbReference type="InterPro" id="IPR017938">
    <property type="entry name" value="Riboflavin_synthase-like_b-brl"/>
</dbReference>
<evidence type="ECO:0000256" key="3">
    <source>
        <dbReference type="ARBA" id="ARBA00012872"/>
    </source>
</evidence>
<dbReference type="InterPro" id="IPR008333">
    <property type="entry name" value="Cbr1-like_FAD-bd_dom"/>
</dbReference>
<evidence type="ECO:0000256" key="2">
    <source>
        <dbReference type="ARBA" id="ARBA00008312"/>
    </source>
</evidence>
<comment type="catalytic activity">
    <reaction evidence="15">
        <text>2 reduced [2Fe-2S]-[ferredoxin] + NADP(+) + H(+) = 2 oxidized [2Fe-2S]-[ferredoxin] + NADPH</text>
        <dbReference type="Rhea" id="RHEA:20125"/>
        <dbReference type="Rhea" id="RHEA-COMP:10000"/>
        <dbReference type="Rhea" id="RHEA-COMP:10001"/>
        <dbReference type="ChEBI" id="CHEBI:15378"/>
        <dbReference type="ChEBI" id="CHEBI:33737"/>
        <dbReference type="ChEBI" id="CHEBI:33738"/>
        <dbReference type="ChEBI" id="CHEBI:57783"/>
        <dbReference type="ChEBI" id="CHEBI:58349"/>
        <dbReference type="EC" id="1.18.1.2"/>
    </reaction>
</comment>
<dbReference type="EMBL" id="CP021659">
    <property type="protein sequence ID" value="AWK13973.1"/>
    <property type="molecule type" value="Genomic_DNA"/>
</dbReference>
<evidence type="ECO:0000256" key="9">
    <source>
        <dbReference type="ARBA" id="ARBA00022857"/>
    </source>
</evidence>
<sequence>MAEWVSGKVINVVHCAGSLYSIKVTAPVDPFLPGQYAKLALKINEKRIQRAYSYVNAPSDDNLEFYLIDVPQGELSPHLCRLSAGAALMVSKQAAGFFVLKEIPQCDTLWMLATGTGIGPYLSILQEKKDLERFKHLVLVHSVRLGCDLSYLPLMQRLEEEYNGKLRTCALVSREKFVGSLHGRIPALIENDALEKAVGLKIAAKDSHVMLCGNPQMVRDTQQMLQDIRQMKKYLRSSKVGHISSEQYW</sequence>
<evidence type="ECO:0000256" key="1">
    <source>
        <dbReference type="ARBA" id="ARBA00001974"/>
    </source>
</evidence>
<dbReference type="GO" id="GO:0000166">
    <property type="term" value="F:nucleotide binding"/>
    <property type="evidence" value="ECO:0007669"/>
    <property type="project" value="UniProtKB-KW"/>
</dbReference>
<dbReference type="PANTHER" id="PTHR47878:SF1">
    <property type="entry name" value="FLAVODOXIN_FERREDOXIN--NADP REDUCTASE"/>
    <property type="match status" value="1"/>
</dbReference>
<keyword evidence="7" id="KW-0547">Nucleotide-binding</keyword>
<evidence type="ECO:0000256" key="10">
    <source>
        <dbReference type="ARBA" id="ARBA00023002"/>
    </source>
</evidence>
<evidence type="ECO:0000313" key="18">
    <source>
        <dbReference type="Proteomes" id="UP000261875"/>
    </source>
</evidence>
<dbReference type="NCBIfam" id="NF008178">
    <property type="entry name" value="PRK10926.1"/>
    <property type="match status" value="1"/>
</dbReference>
<feature type="domain" description="FAD-binding FR-type" evidence="16">
    <location>
        <begin position="2"/>
        <end position="101"/>
    </location>
</feature>
<dbReference type="EC" id="1.19.1.1" evidence="3"/>
<dbReference type="Proteomes" id="UP000261875">
    <property type="component" value="Chromosome"/>
</dbReference>
<evidence type="ECO:0000256" key="15">
    <source>
        <dbReference type="ARBA" id="ARBA00047776"/>
    </source>
</evidence>
<comment type="similarity">
    <text evidence="2">Belongs to the ferredoxin--NADP reductase type 1 family.</text>
</comment>
<evidence type="ECO:0000256" key="8">
    <source>
        <dbReference type="ARBA" id="ARBA00022827"/>
    </source>
</evidence>
<evidence type="ECO:0000256" key="5">
    <source>
        <dbReference type="ARBA" id="ARBA00020327"/>
    </source>
</evidence>
<protein>
    <recommendedName>
        <fullName evidence="5">Flavodoxin/ferredoxin--NADP reductase</fullName>
        <ecNumber evidence="4">1.18.1.2</ecNumber>
        <ecNumber evidence="3">1.19.1.1</ecNumber>
    </recommendedName>
    <alternativeName>
        <fullName evidence="13">Ferredoxin (flavodoxin):NADP(+) oxidoreductase</fullName>
    </alternativeName>
    <alternativeName>
        <fullName evidence="11">Ferredoxin--NADP reductase</fullName>
    </alternativeName>
    <alternativeName>
        <fullName evidence="12">Flavodoxin--NADP reductase</fullName>
    </alternativeName>
</protein>
<dbReference type="Gene3D" id="3.40.50.80">
    <property type="entry name" value="Nucleotide-binding domain of ferredoxin-NADP reductase (FNR) module"/>
    <property type="match status" value="1"/>
</dbReference>
<evidence type="ECO:0000256" key="4">
    <source>
        <dbReference type="ARBA" id="ARBA00013223"/>
    </source>
</evidence>
<evidence type="ECO:0000313" key="17">
    <source>
        <dbReference type="EMBL" id="AWK13973.1"/>
    </source>
</evidence>
<dbReference type="InterPro" id="IPR017927">
    <property type="entry name" value="FAD-bd_FR_type"/>
</dbReference>
<evidence type="ECO:0000256" key="6">
    <source>
        <dbReference type="ARBA" id="ARBA00022630"/>
    </source>
</evidence>
<dbReference type="GO" id="GO:0004324">
    <property type="term" value="F:ferredoxin-NADP+ reductase activity"/>
    <property type="evidence" value="ECO:0007669"/>
    <property type="project" value="UniProtKB-EC"/>
</dbReference>
<dbReference type="InterPro" id="IPR051930">
    <property type="entry name" value="FNR_type-1"/>
</dbReference>
<keyword evidence="18" id="KW-1185">Reference proteome</keyword>
<dbReference type="SUPFAM" id="SSF63380">
    <property type="entry name" value="Riboflavin synthase domain-like"/>
    <property type="match status" value="1"/>
</dbReference>
<comment type="cofactor">
    <cofactor evidence="1">
        <name>FAD</name>
        <dbReference type="ChEBI" id="CHEBI:57692"/>
    </cofactor>
</comment>
<keyword evidence="8" id="KW-0274">FAD</keyword>
<name>A0A2U8I4B2_9GAMM</name>
<proteinExistence type="inferred from homology"/>
<keyword evidence="10" id="KW-0560">Oxidoreductase</keyword>
<dbReference type="SUPFAM" id="SSF52343">
    <property type="entry name" value="Ferredoxin reductase-like, C-terminal NADP-linked domain"/>
    <property type="match status" value="1"/>
</dbReference>
<gene>
    <name evidence="17" type="ORF">CCS41_04945</name>
</gene>
<accession>A0A2U8I4B2</accession>
<evidence type="ECO:0000256" key="13">
    <source>
        <dbReference type="ARBA" id="ARBA00030173"/>
    </source>
</evidence>
<dbReference type="Pfam" id="PF00970">
    <property type="entry name" value="FAD_binding_6"/>
    <property type="match status" value="1"/>
</dbReference>
<evidence type="ECO:0000256" key="14">
    <source>
        <dbReference type="ARBA" id="ARBA00047271"/>
    </source>
</evidence>
<dbReference type="InterPro" id="IPR039261">
    <property type="entry name" value="FNR_nucleotide-bd"/>
</dbReference>
<dbReference type="KEGG" id="fsm:CCS41_04945"/>
<dbReference type="Gene3D" id="2.40.30.10">
    <property type="entry name" value="Translation factors"/>
    <property type="match status" value="1"/>
</dbReference>
<evidence type="ECO:0000256" key="7">
    <source>
        <dbReference type="ARBA" id="ARBA00022741"/>
    </source>
</evidence>
<dbReference type="OrthoDB" id="9784483at2"/>
<evidence type="ECO:0000259" key="16">
    <source>
        <dbReference type="PROSITE" id="PS51384"/>
    </source>
</evidence>
<dbReference type="InterPro" id="IPR033892">
    <property type="entry name" value="FNR_bac"/>
</dbReference>
<dbReference type="Pfam" id="PF00175">
    <property type="entry name" value="NAD_binding_1"/>
    <property type="match status" value="1"/>
</dbReference>
<reference evidence="17 18" key="1">
    <citation type="submission" date="2017-05" db="EMBL/GenBank/DDBJ databases">
        <title>Genome sequence of Candidatus Fukatsuia symbiotica and Candidatus Hamiltonella defensa from Acyrthosiphon pisum strain 5D.</title>
        <authorList>
            <person name="Patel V.A."/>
            <person name="Chevignon G."/>
            <person name="Russell J.A."/>
            <person name="Oliver K.M."/>
        </authorList>
    </citation>
    <scope>NUCLEOTIDE SEQUENCE [LARGE SCALE GENOMIC DNA]</scope>
    <source>
        <strain evidence="17 18">5D</strain>
    </source>
</reference>
<dbReference type="PANTHER" id="PTHR47878">
    <property type="entry name" value="OXIDOREDUCTASE FAD/NAD(P)-BINDING DOMAIN PROTEIN"/>
    <property type="match status" value="1"/>
</dbReference>
<keyword evidence="9" id="KW-0521">NADP</keyword>
<keyword evidence="6" id="KW-0285">Flavoprotein</keyword>
<dbReference type="InterPro" id="IPR001433">
    <property type="entry name" value="OxRdtase_FAD/NAD-bd"/>
</dbReference>
<dbReference type="EC" id="1.18.1.2" evidence="4"/>
<dbReference type="PROSITE" id="PS51384">
    <property type="entry name" value="FAD_FR"/>
    <property type="match status" value="1"/>
</dbReference>
<dbReference type="RefSeq" id="WP_072550210.1">
    <property type="nucleotide sequence ID" value="NZ_CP021659.1"/>
</dbReference>
<evidence type="ECO:0000256" key="12">
    <source>
        <dbReference type="ARBA" id="ARBA00030000"/>
    </source>
</evidence>
<dbReference type="GO" id="GO:0034599">
    <property type="term" value="P:cellular response to oxidative stress"/>
    <property type="evidence" value="ECO:0007669"/>
    <property type="project" value="TreeGrafter"/>
</dbReference>
<organism evidence="17 18">
    <name type="scientific">Candidatus Fukatsuia symbiotica</name>
    <dbReference type="NCBI Taxonomy" id="1878942"/>
    <lineage>
        <taxon>Bacteria</taxon>
        <taxon>Pseudomonadati</taxon>
        <taxon>Pseudomonadota</taxon>
        <taxon>Gammaproteobacteria</taxon>
        <taxon>Enterobacterales</taxon>
        <taxon>Yersiniaceae</taxon>
        <taxon>Candidatus Fukatsuia</taxon>
    </lineage>
</organism>
<dbReference type="InterPro" id="IPR001709">
    <property type="entry name" value="Flavoprot_Pyr_Nucl_cyt_Rdtase"/>
</dbReference>
<dbReference type="GO" id="GO:0042167">
    <property type="term" value="P:heme catabolic process"/>
    <property type="evidence" value="ECO:0007669"/>
    <property type="project" value="TreeGrafter"/>
</dbReference>
<dbReference type="CDD" id="cd06195">
    <property type="entry name" value="FNR1"/>
    <property type="match status" value="1"/>
</dbReference>
<dbReference type="PRINTS" id="PR00410">
    <property type="entry name" value="PHEHYDRXLASE"/>
</dbReference>
<dbReference type="STRING" id="1878942.GCA_900128755_01202"/>